<dbReference type="SUPFAM" id="SSF53850">
    <property type="entry name" value="Periplasmic binding protein-like II"/>
    <property type="match status" value="1"/>
</dbReference>
<protein>
    <submittedName>
        <fullName evidence="3">Extracellular solute-binding protein</fullName>
    </submittedName>
</protein>
<gene>
    <name evidence="3" type="ORF">ICN82_07770</name>
</gene>
<dbReference type="EMBL" id="JACVXA010000016">
    <property type="protein sequence ID" value="MBE3638100.1"/>
    <property type="molecule type" value="Genomic_DNA"/>
</dbReference>
<dbReference type="AlphaFoldDB" id="A0A8J7CHE7"/>
<evidence type="ECO:0000313" key="4">
    <source>
        <dbReference type="Proteomes" id="UP000609121"/>
    </source>
</evidence>
<proteinExistence type="inferred from homology"/>
<comment type="similarity">
    <text evidence="2">Belongs to the bacterial solute-binding protein 1 family.</text>
</comment>
<evidence type="ECO:0000256" key="1">
    <source>
        <dbReference type="ARBA" id="ARBA00004418"/>
    </source>
</evidence>
<accession>A0A8J7CHE7</accession>
<organism evidence="3 4">
    <name type="scientific">Mangrovicoccus algicola</name>
    <dbReference type="NCBI Taxonomy" id="2771008"/>
    <lineage>
        <taxon>Bacteria</taxon>
        <taxon>Pseudomonadati</taxon>
        <taxon>Pseudomonadota</taxon>
        <taxon>Alphaproteobacteria</taxon>
        <taxon>Rhodobacterales</taxon>
        <taxon>Paracoccaceae</taxon>
        <taxon>Mangrovicoccus</taxon>
    </lineage>
</organism>
<dbReference type="GO" id="GO:0042597">
    <property type="term" value="C:periplasmic space"/>
    <property type="evidence" value="ECO:0007669"/>
    <property type="project" value="UniProtKB-SubCell"/>
</dbReference>
<dbReference type="PANTHER" id="PTHR43649">
    <property type="entry name" value="ARABINOSE-BINDING PROTEIN-RELATED"/>
    <property type="match status" value="1"/>
</dbReference>
<dbReference type="Pfam" id="PF01547">
    <property type="entry name" value="SBP_bac_1"/>
    <property type="match status" value="1"/>
</dbReference>
<keyword evidence="4" id="KW-1185">Reference proteome</keyword>
<comment type="subcellular location">
    <subcellularLocation>
        <location evidence="1">Periplasm</location>
    </subcellularLocation>
</comment>
<comment type="caution">
    <text evidence="3">The sequence shown here is derived from an EMBL/GenBank/DDBJ whole genome shotgun (WGS) entry which is preliminary data.</text>
</comment>
<sequence>MTKVKTSLEDVLIARRNFLKALAAVGAAGGGVLPGISFAEGAYSARPDSDVDQINLVVWQYGNIYDEIAAKFEADWGIPVEKVIEPNIEPQIAKLTTMFAAGEDIDTFVSILSTMASYIDQGIAAPLDDLPGVQDYIDDMTSLARSTATVDGKLWGLPYLSIAWAFAYNDELLGKAGFAGKPFGSWEELTEQCLKAKADGISTYPLLWVGGPALETLPGTWFSQVCNRGGRIFDEDMNPEMGPGSIAREALQYFRDSFIKHEIADPDSLNLKFLPAVKVFNTGKHLYLGTFHNYFMNQMNDPAQSPIAGKGRIHGLPGDGATLVATWYYMLSDATRNREWAWKMLQYLGGKTKDGVYTQALSLAKSSMLYPGYTSVAQSAEVREAWSDRVDVDVLNQIFASGVNYERVVPAVTEPWYSKWNEQLNLELTACLKGQISVDVACDNIAAAAIAAKR</sequence>
<evidence type="ECO:0000256" key="2">
    <source>
        <dbReference type="ARBA" id="ARBA00008520"/>
    </source>
</evidence>
<dbReference type="InterPro" id="IPR006311">
    <property type="entry name" value="TAT_signal"/>
</dbReference>
<dbReference type="RefSeq" id="WP_193181530.1">
    <property type="nucleotide sequence ID" value="NZ_JACVXA010000016.1"/>
</dbReference>
<dbReference type="NCBIfam" id="TIGR01409">
    <property type="entry name" value="TAT_signal_seq"/>
    <property type="match status" value="1"/>
</dbReference>
<evidence type="ECO:0000313" key="3">
    <source>
        <dbReference type="EMBL" id="MBE3638100.1"/>
    </source>
</evidence>
<dbReference type="PROSITE" id="PS51318">
    <property type="entry name" value="TAT"/>
    <property type="match status" value="1"/>
</dbReference>
<dbReference type="InterPro" id="IPR006059">
    <property type="entry name" value="SBP"/>
</dbReference>
<dbReference type="InterPro" id="IPR019546">
    <property type="entry name" value="TAT_signal_bac_arc"/>
</dbReference>
<dbReference type="PANTHER" id="PTHR43649:SF12">
    <property type="entry name" value="DIACETYLCHITOBIOSE BINDING PROTEIN DASA"/>
    <property type="match status" value="1"/>
</dbReference>
<dbReference type="InterPro" id="IPR050490">
    <property type="entry name" value="Bact_solute-bd_prot1"/>
</dbReference>
<name>A0A8J7CHE7_9RHOB</name>
<reference evidence="3" key="1">
    <citation type="submission" date="2020-09" db="EMBL/GenBank/DDBJ databases">
        <title>A novel bacterium of genus Mangrovicoccus, isolated from South China Sea.</title>
        <authorList>
            <person name="Huang H."/>
            <person name="Mo K."/>
            <person name="Hu Y."/>
        </authorList>
    </citation>
    <scope>NUCLEOTIDE SEQUENCE</scope>
    <source>
        <strain evidence="3">HB182678</strain>
    </source>
</reference>
<dbReference type="Proteomes" id="UP000609121">
    <property type="component" value="Unassembled WGS sequence"/>
</dbReference>
<dbReference type="Gene3D" id="3.40.190.10">
    <property type="entry name" value="Periplasmic binding protein-like II"/>
    <property type="match status" value="2"/>
</dbReference>